<reference evidence="1 2" key="1">
    <citation type="submission" date="2015-07" db="EMBL/GenBank/DDBJ databases">
        <title>The genome of Dufourea novaeangliae.</title>
        <authorList>
            <person name="Pan H."/>
            <person name="Kapheim K."/>
        </authorList>
    </citation>
    <scope>NUCLEOTIDE SEQUENCE [LARGE SCALE GENOMIC DNA]</scope>
    <source>
        <strain evidence="1">0120121106</strain>
        <tissue evidence="1">Whole body</tissue>
    </source>
</reference>
<name>A0A154NYV7_DUFNO</name>
<dbReference type="Proteomes" id="UP000076502">
    <property type="component" value="Unassembled WGS sequence"/>
</dbReference>
<gene>
    <name evidence="1" type="ORF">WN55_09551</name>
</gene>
<evidence type="ECO:0000313" key="1">
    <source>
        <dbReference type="EMBL" id="KZC04752.1"/>
    </source>
</evidence>
<protein>
    <submittedName>
        <fullName evidence="1">Uncharacterized protein</fullName>
    </submittedName>
</protein>
<dbReference type="EMBL" id="KQ434783">
    <property type="protein sequence ID" value="KZC04752.1"/>
    <property type="molecule type" value="Genomic_DNA"/>
</dbReference>
<accession>A0A154NYV7</accession>
<organism evidence="1 2">
    <name type="scientific">Dufourea novaeangliae</name>
    <name type="common">Sweat bee</name>
    <dbReference type="NCBI Taxonomy" id="178035"/>
    <lineage>
        <taxon>Eukaryota</taxon>
        <taxon>Metazoa</taxon>
        <taxon>Ecdysozoa</taxon>
        <taxon>Arthropoda</taxon>
        <taxon>Hexapoda</taxon>
        <taxon>Insecta</taxon>
        <taxon>Pterygota</taxon>
        <taxon>Neoptera</taxon>
        <taxon>Endopterygota</taxon>
        <taxon>Hymenoptera</taxon>
        <taxon>Apocrita</taxon>
        <taxon>Aculeata</taxon>
        <taxon>Apoidea</taxon>
        <taxon>Anthophila</taxon>
        <taxon>Halictidae</taxon>
        <taxon>Rophitinae</taxon>
        <taxon>Dufourea</taxon>
    </lineage>
</organism>
<dbReference type="AlphaFoldDB" id="A0A154NYV7"/>
<proteinExistence type="predicted"/>
<keyword evidence="2" id="KW-1185">Reference proteome</keyword>
<evidence type="ECO:0000313" key="2">
    <source>
        <dbReference type="Proteomes" id="UP000076502"/>
    </source>
</evidence>
<sequence length="77" mass="8913">MLHGNGASETIHVPLFFWLWRICRIDGFLRRLDRISRAIKRQELLPHTIGGDSSIINHHAVLCRAIARIIKGSKSRW</sequence>